<dbReference type="EMBL" id="LBSJ01000011">
    <property type="protein sequence ID" value="KKQ15747.1"/>
    <property type="molecule type" value="Genomic_DNA"/>
</dbReference>
<gene>
    <name evidence="3" type="ORF">US28_C0011G0043</name>
</gene>
<dbReference type="SUPFAM" id="SSF51735">
    <property type="entry name" value="NAD(P)-binding Rossmann-fold domains"/>
    <property type="match status" value="1"/>
</dbReference>
<evidence type="ECO:0000259" key="1">
    <source>
        <dbReference type="Pfam" id="PF01408"/>
    </source>
</evidence>
<dbReference type="Pfam" id="PF22725">
    <property type="entry name" value="GFO_IDH_MocA_C3"/>
    <property type="match status" value="1"/>
</dbReference>
<reference evidence="3 4" key="1">
    <citation type="journal article" date="2015" name="Nature">
        <title>rRNA introns, odd ribosomes, and small enigmatic genomes across a large radiation of phyla.</title>
        <authorList>
            <person name="Brown C.T."/>
            <person name="Hug L.A."/>
            <person name="Thomas B.C."/>
            <person name="Sharon I."/>
            <person name="Castelle C.J."/>
            <person name="Singh A."/>
            <person name="Wilkins M.J."/>
            <person name="Williams K.H."/>
            <person name="Banfield J.F."/>
        </authorList>
    </citation>
    <scope>NUCLEOTIDE SEQUENCE [LARGE SCALE GENOMIC DNA]</scope>
</reference>
<protein>
    <submittedName>
        <fullName evidence="3">Oxidoreductase domain protein</fullName>
    </submittedName>
</protein>
<dbReference type="Gene3D" id="3.30.360.10">
    <property type="entry name" value="Dihydrodipicolinate Reductase, domain 2"/>
    <property type="match status" value="1"/>
</dbReference>
<dbReference type="InterPro" id="IPR055170">
    <property type="entry name" value="GFO_IDH_MocA-like_dom"/>
</dbReference>
<dbReference type="AlphaFoldDB" id="A0A0G0FCS3"/>
<evidence type="ECO:0000313" key="4">
    <source>
        <dbReference type="Proteomes" id="UP000034448"/>
    </source>
</evidence>
<comment type="caution">
    <text evidence="3">The sequence shown here is derived from an EMBL/GenBank/DDBJ whole genome shotgun (WGS) entry which is preliminary data.</text>
</comment>
<feature type="domain" description="Gfo/Idh/MocA-like oxidoreductase N-terminal" evidence="1">
    <location>
        <begin position="2"/>
        <end position="120"/>
    </location>
</feature>
<dbReference type="Gene3D" id="3.40.50.720">
    <property type="entry name" value="NAD(P)-binding Rossmann-like Domain"/>
    <property type="match status" value="1"/>
</dbReference>
<name>A0A0G0FCS3_9BACT</name>
<dbReference type="GO" id="GO:0000166">
    <property type="term" value="F:nucleotide binding"/>
    <property type="evidence" value="ECO:0007669"/>
    <property type="project" value="InterPro"/>
</dbReference>
<dbReference type="InterPro" id="IPR000683">
    <property type="entry name" value="Gfo/Idh/MocA-like_OxRdtase_N"/>
</dbReference>
<feature type="domain" description="GFO/IDH/MocA-like oxidoreductase" evidence="2">
    <location>
        <begin position="160"/>
        <end position="237"/>
    </location>
</feature>
<evidence type="ECO:0000259" key="2">
    <source>
        <dbReference type="Pfam" id="PF22725"/>
    </source>
</evidence>
<dbReference type="PANTHER" id="PTHR43377">
    <property type="entry name" value="BILIVERDIN REDUCTASE A"/>
    <property type="match status" value="1"/>
</dbReference>
<dbReference type="Proteomes" id="UP000034448">
    <property type="component" value="Unassembled WGS sequence"/>
</dbReference>
<sequence>MVKIGVVGAGHWGQNHIRVLNNLASTKECNFIGICDADKNKEYLSRQNNNYFFTDYKKLADFVDCVIVATPANLLYEVSSYFLSRGKHVLVEKPFSLNLKDGNTLVNIGRRKKLVLMVGHIFLYTRQMRKIDELLNQKILGNVFYAYSQRLNLGIIRQDVNALWNFGPHDISIFLHIFGSVPKKVQAWGKAYLQNKVEDVVFLQMEFQSGTLVNCHLSWVDPIKTRKVTIVGDKGMVVWDDTSLDQSIRIYNKQILVKNVSDKKSVSFQEFKSLISHGDEVIPYIPQEEPLRNELMHFIGCIKENKRALTDGTHALNVLKVLLCAQESLENGGKKVSIK</sequence>
<dbReference type="InterPro" id="IPR051450">
    <property type="entry name" value="Gfo/Idh/MocA_Oxidoreductases"/>
</dbReference>
<evidence type="ECO:0000313" key="3">
    <source>
        <dbReference type="EMBL" id="KKQ15747.1"/>
    </source>
</evidence>
<dbReference type="InterPro" id="IPR036291">
    <property type="entry name" value="NAD(P)-bd_dom_sf"/>
</dbReference>
<dbReference type="SUPFAM" id="SSF55347">
    <property type="entry name" value="Glyceraldehyde-3-phosphate dehydrogenase-like, C-terminal domain"/>
    <property type="match status" value="1"/>
</dbReference>
<accession>A0A0G0FCS3</accession>
<dbReference type="PANTHER" id="PTHR43377:SF6">
    <property type="entry name" value="GFO_IDH_MOCA-LIKE OXIDOREDUCTASE N-TERMINAL DOMAIN-CONTAINING PROTEIN"/>
    <property type="match status" value="1"/>
</dbReference>
<proteinExistence type="predicted"/>
<organism evidence="3 4">
    <name type="scientific">Candidatus Daviesbacteria bacterium GW2011_GWA1_36_8</name>
    <dbReference type="NCBI Taxonomy" id="1618417"/>
    <lineage>
        <taxon>Bacteria</taxon>
        <taxon>Candidatus Daviesiibacteriota</taxon>
    </lineage>
</organism>
<dbReference type="Pfam" id="PF01408">
    <property type="entry name" value="GFO_IDH_MocA"/>
    <property type="match status" value="1"/>
</dbReference>